<keyword evidence="4 6" id="KW-1133">Transmembrane helix</keyword>
<evidence type="ECO:0000313" key="8">
    <source>
        <dbReference type="Proteomes" id="UP000293142"/>
    </source>
</evidence>
<comment type="subcellular location">
    <subcellularLocation>
        <location evidence="1">Cell membrane</location>
        <topology evidence="1">Multi-pass membrane protein</topology>
    </subcellularLocation>
</comment>
<evidence type="ECO:0000256" key="4">
    <source>
        <dbReference type="ARBA" id="ARBA00022989"/>
    </source>
</evidence>
<dbReference type="RefSeq" id="WP_131016666.1">
    <property type="nucleotide sequence ID" value="NZ_SIRE01000022.1"/>
</dbReference>
<dbReference type="Proteomes" id="UP000293142">
    <property type="component" value="Unassembled WGS sequence"/>
</dbReference>
<evidence type="ECO:0000256" key="2">
    <source>
        <dbReference type="ARBA" id="ARBA00022475"/>
    </source>
</evidence>
<evidence type="ECO:0000256" key="3">
    <source>
        <dbReference type="ARBA" id="ARBA00022692"/>
    </source>
</evidence>
<evidence type="ECO:0000256" key="5">
    <source>
        <dbReference type="ARBA" id="ARBA00023136"/>
    </source>
</evidence>
<feature type="transmembrane region" description="Helical" evidence="6">
    <location>
        <begin position="35"/>
        <end position="54"/>
    </location>
</feature>
<dbReference type="GO" id="GO:0005886">
    <property type="term" value="C:plasma membrane"/>
    <property type="evidence" value="ECO:0007669"/>
    <property type="project" value="UniProtKB-SubCell"/>
</dbReference>
<evidence type="ECO:0000313" key="7">
    <source>
        <dbReference type="EMBL" id="TBL72947.1"/>
    </source>
</evidence>
<dbReference type="OrthoDB" id="2678639at2"/>
<keyword evidence="3 6" id="KW-0812">Transmembrane</keyword>
<keyword evidence="5 6" id="KW-0472">Membrane</keyword>
<evidence type="ECO:0000256" key="1">
    <source>
        <dbReference type="ARBA" id="ARBA00004651"/>
    </source>
</evidence>
<comment type="caution">
    <text evidence="7">The sequence shown here is derived from an EMBL/GenBank/DDBJ whole genome shotgun (WGS) entry which is preliminary data.</text>
</comment>
<protein>
    <submittedName>
        <fullName evidence="7">ATP synthase subunit I</fullName>
    </submittedName>
</protein>
<gene>
    <name evidence="7" type="ORF">EYB31_27340</name>
</gene>
<dbReference type="EMBL" id="SIRE01000022">
    <property type="protein sequence ID" value="TBL72947.1"/>
    <property type="molecule type" value="Genomic_DNA"/>
</dbReference>
<proteinExistence type="predicted"/>
<evidence type="ECO:0000256" key="6">
    <source>
        <dbReference type="SAM" id="Phobius"/>
    </source>
</evidence>
<dbReference type="InterPro" id="IPR039072">
    <property type="entry name" value="ATP_synth_I_Bacilli"/>
</dbReference>
<feature type="transmembrane region" description="Helical" evidence="6">
    <location>
        <begin position="12"/>
        <end position="29"/>
    </location>
</feature>
<organism evidence="7 8">
    <name type="scientific">Paenibacillus thalictri</name>
    <dbReference type="NCBI Taxonomy" id="2527873"/>
    <lineage>
        <taxon>Bacteria</taxon>
        <taxon>Bacillati</taxon>
        <taxon>Bacillota</taxon>
        <taxon>Bacilli</taxon>
        <taxon>Bacillales</taxon>
        <taxon>Paenibacillaceae</taxon>
        <taxon>Paenibacillus</taxon>
    </lineage>
</organism>
<name>A0A4V2J3J6_9BACL</name>
<dbReference type="InterPro" id="IPR005598">
    <property type="entry name" value="ATP_synth_I"/>
</dbReference>
<feature type="transmembrane region" description="Helical" evidence="6">
    <location>
        <begin position="74"/>
        <end position="91"/>
    </location>
</feature>
<keyword evidence="8" id="KW-1185">Reference proteome</keyword>
<reference evidence="7 8" key="1">
    <citation type="submission" date="2019-02" db="EMBL/GenBank/DDBJ databases">
        <title>Paenibacillus sp. nov., isolated from surface-sterilized tissue of Thalictrum simplex L.</title>
        <authorList>
            <person name="Tuo L."/>
        </authorList>
    </citation>
    <scope>NUCLEOTIDE SEQUENCE [LARGE SCALE GENOMIC DNA]</scope>
    <source>
        <strain evidence="7 8">N2SHLJ1</strain>
    </source>
</reference>
<dbReference type="PANTHER" id="PTHR40035:SF1">
    <property type="entry name" value="ATP SYNTHASE PROTEIN I"/>
    <property type="match status" value="1"/>
</dbReference>
<accession>A0A4V2J3J6</accession>
<dbReference type="Pfam" id="PF03899">
    <property type="entry name" value="ATP-synt_I"/>
    <property type="match status" value="1"/>
</dbReference>
<keyword evidence="2" id="KW-1003">Cell membrane</keyword>
<dbReference type="AlphaFoldDB" id="A0A4V2J3J6"/>
<dbReference type="PANTHER" id="PTHR40035">
    <property type="entry name" value="ATP SYNTHASE PROTEIN I"/>
    <property type="match status" value="1"/>
</dbReference>
<feature type="transmembrane region" description="Helical" evidence="6">
    <location>
        <begin position="97"/>
        <end position="119"/>
    </location>
</feature>
<sequence length="125" mass="13961">MDDFSAHLKTVQRVTLFFLSICFMGWALAPSYKLYFAGLILGTIASFVNARFLAWKIEQLTKAVIEKTNRKINMGFATRVSIALLAVLVAYKFKDHIAISTTLAGLFFVQLATLLLGIISRIRGK</sequence>